<reference evidence="2 3" key="1">
    <citation type="journal article" date="2019" name="Genome Biol. Evol.">
        <title>Nanopore Sequencing Significantly Improves Genome Assembly of the Protozoan Parasite Trypanosoma cruzi.</title>
        <authorList>
            <person name="Diaz-Viraque F."/>
            <person name="Pita S."/>
            <person name="Greif G."/>
            <person name="de Souza R.C.M."/>
            <person name="Iraola G."/>
            <person name="Robello C."/>
        </authorList>
    </citation>
    <scope>NUCLEOTIDE SEQUENCE [LARGE SCALE GENOMIC DNA]</scope>
    <source>
        <strain evidence="2 3">Berenice</strain>
    </source>
</reference>
<sequence>MEQAECVAAAACPELKCSANGRTAIMPSAVASPCCQRSVRNSLVPSRAQACDAPRHGSATSLPSGIGCAAVLLGLRLCSASAGTSSRREHRHSLPTNKRRIDVLLPTLRQTGTRPADHKQPFMSVVPSLPHTEEAGPPGPPPEPPPGVSTAPPRRMTSSGSTSPCPSCSSVFSSVHNMKVHARRNNPGTPIVAEGLTCGFCDSSTVFPTSASRAGHYRKCQAYQRAKNGQRTSASSNDSRSPSATPPLLQPPPAAEPRQHTGGPAAHAVGMPPSSTTEHPTIWEHTLSHDSIVQKEGKTGHIATDSPQAIKEQWLQSITKQIFPFSQHRKTSPSHSQLPPMNSLLNTALICNTSWYHPGPLSTHRCGWAPIHSSQ</sequence>
<evidence type="ECO:0000313" key="2">
    <source>
        <dbReference type="EMBL" id="KAF5214562.1"/>
    </source>
</evidence>
<dbReference type="AlphaFoldDB" id="A0A7J6XJD4"/>
<name>A0A7J6XJD4_TRYCR</name>
<protein>
    <submittedName>
        <fullName evidence="2">Uncharacterized protein</fullName>
    </submittedName>
</protein>
<feature type="compositionally biased region" description="Pro residues" evidence="1">
    <location>
        <begin position="244"/>
        <end position="255"/>
    </location>
</feature>
<dbReference type="Proteomes" id="UP000583944">
    <property type="component" value="Unassembled WGS sequence"/>
</dbReference>
<dbReference type="EMBL" id="JABDHM010000473">
    <property type="protein sequence ID" value="KAF5214562.1"/>
    <property type="molecule type" value="Genomic_DNA"/>
</dbReference>
<feature type="compositionally biased region" description="Low complexity" evidence="1">
    <location>
        <begin position="231"/>
        <end position="243"/>
    </location>
</feature>
<evidence type="ECO:0000313" key="3">
    <source>
        <dbReference type="Proteomes" id="UP000583944"/>
    </source>
</evidence>
<dbReference type="VEuPathDB" id="TriTrypDB:ECC02_012817"/>
<feature type="region of interest" description="Disordered" evidence="1">
    <location>
        <begin position="224"/>
        <end position="280"/>
    </location>
</feature>
<feature type="region of interest" description="Disordered" evidence="1">
    <location>
        <begin position="82"/>
        <end position="103"/>
    </location>
</feature>
<accession>A0A7J6XJD4</accession>
<organism evidence="2 3">
    <name type="scientific">Trypanosoma cruzi</name>
    <dbReference type="NCBI Taxonomy" id="5693"/>
    <lineage>
        <taxon>Eukaryota</taxon>
        <taxon>Discoba</taxon>
        <taxon>Euglenozoa</taxon>
        <taxon>Kinetoplastea</taxon>
        <taxon>Metakinetoplastina</taxon>
        <taxon>Trypanosomatida</taxon>
        <taxon>Trypanosomatidae</taxon>
        <taxon>Trypanosoma</taxon>
        <taxon>Schizotrypanum</taxon>
    </lineage>
</organism>
<feature type="region of interest" description="Disordered" evidence="1">
    <location>
        <begin position="128"/>
        <end position="168"/>
    </location>
</feature>
<gene>
    <name evidence="2" type="ORF">ECC02_012817</name>
</gene>
<proteinExistence type="predicted"/>
<feature type="compositionally biased region" description="Low complexity" evidence="1">
    <location>
        <begin position="148"/>
        <end position="168"/>
    </location>
</feature>
<feature type="compositionally biased region" description="Pro residues" evidence="1">
    <location>
        <begin position="137"/>
        <end position="147"/>
    </location>
</feature>
<evidence type="ECO:0000256" key="1">
    <source>
        <dbReference type="SAM" id="MobiDB-lite"/>
    </source>
</evidence>
<comment type="caution">
    <text evidence="2">The sequence shown here is derived from an EMBL/GenBank/DDBJ whole genome shotgun (WGS) entry which is preliminary data.</text>
</comment>
<dbReference type="VEuPathDB" id="TriTrypDB:BCY84_03819"/>